<dbReference type="SMART" id="SM00028">
    <property type="entry name" value="TPR"/>
    <property type="match status" value="3"/>
</dbReference>
<evidence type="ECO:0000256" key="1">
    <source>
        <dbReference type="ARBA" id="ARBA00022737"/>
    </source>
</evidence>
<proteinExistence type="predicted"/>
<evidence type="ECO:0000313" key="3">
    <source>
        <dbReference type="EMBL" id="SUZ94580.1"/>
    </source>
</evidence>
<dbReference type="InterPro" id="IPR019734">
    <property type="entry name" value="TPR_rpt"/>
</dbReference>
<keyword evidence="2" id="KW-0802">TPR repeat</keyword>
<dbReference type="AlphaFoldDB" id="A0A381RRR8"/>
<dbReference type="GO" id="GO:0006620">
    <property type="term" value="P:post-translational protein targeting to endoplasmic reticulum membrane"/>
    <property type="evidence" value="ECO:0007669"/>
    <property type="project" value="TreeGrafter"/>
</dbReference>
<gene>
    <name evidence="3" type="ORF">METZ01_LOCUS47434</name>
</gene>
<accession>A0A381RRR8</accession>
<dbReference type="SUPFAM" id="SSF48452">
    <property type="entry name" value="TPR-like"/>
    <property type="match status" value="1"/>
</dbReference>
<organism evidence="3">
    <name type="scientific">marine metagenome</name>
    <dbReference type="NCBI Taxonomy" id="408172"/>
    <lineage>
        <taxon>unclassified sequences</taxon>
        <taxon>metagenomes</taxon>
        <taxon>ecological metagenomes</taxon>
    </lineage>
</organism>
<protein>
    <submittedName>
        <fullName evidence="3">Uncharacterized protein</fullName>
    </submittedName>
</protein>
<keyword evidence="1" id="KW-0677">Repeat</keyword>
<dbReference type="Pfam" id="PF07719">
    <property type="entry name" value="TPR_2"/>
    <property type="match status" value="1"/>
</dbReference>
<dbReference type="GO" id="GO:0016020">
    <property type="term" value="C:membrane"/>
    <property type="evidence" value="ECO:0007669"/>
    <property type="project" value="TreeGrafter"/>
</dbReference>
<dbReference type="PANTHER" id="PTHR45831:SF2">
    <property type="entry name" value="LD24721P"/>
    <property type="match status" value="1"/>
</dbReference>
<dbReference type="Pfam" id="PF13432">
    <property type="entry name" value="TPR_16"/>
    <property type="match status" value="1"/>
</dbReference>
<dbReference type="InterPro" id="IPR011990">
    <property type="entry name" value="TPR-like_helical_dom_sf"/>
</dbReference>
<dbReference type="EMBL" id="UINC01002248">
    <property type="protein sequence ID" value="SUZ94580.1"/>
    <property type="molecule type" value="Genomic_DNA"/>
</dbReference>
<feature type="non-terminal residue" evidence="3">
    <location>
        <position position="1"/>
    </location>
</feature>
<evidence type="ECO:0000256" key="2">
    <source>
        <dbReference type="ARBA" id="ARBA00022803"/>
    </source>
</evidence>
<reference evidence="3" key="1">
    <citation type="submission" date="2018-05" db="EMBL/GenBank/DDBJ databases">
        <authorList>
            <person name="Lanie J.A."/>
            <person name="Ng W.-L."/>
            <person name="Kazmierczak K.M."/>
            <person name="Andrzejewski T.M."/>
            <person name="Davidsen T.M."/>
            <person name="Wayne K.J."/>
            <person name="Tettelin H."/>
            <person name="Glass J.I."/>
            <person name="Rusch D."/>
            <person name="Podicherti R."/>
            <person name="Tsui H.-C.T."/>
            <person name="Winkler M.E."/>
        </authorList>
    </citation>
    <scope>NUCLEOTIDE SEQUENCE</scope>
</reference>
<sequence length="179" mass="20717">VLILLVYSLASPADQNDPALDRLFERLAITTSEEEASNITREIWQRWTANDDPAVSQLMQTGIRALNYSTYRKALQSFDRVIEMAPEFAEGWNKRATLYYHIKEYRRSIDDIKETLQLEPRHFGAWSGLGLVSIAQENYSGALAAFKKALSINPHIANIRRYVQKLEDWQRREDEENAI</sequence>
<dbReference type="PROSITE" id="PS50005">
    <property type="entry name" value="TPR"/>
    <property type="match status" value="3"/>
</dbReference>
<dbReference type="GO" id="GO:0060090">
    <property type="term" value="F:molecular adaptor activity"/>
    <property type="evidence" value="ECO:0007669"/>
    <property type="project" value="TreeGrafter"/>
</dbReference>
<dbReference type="InterPro" id="IPR013105">
    <property type="entry name" value="TPR_2"/>
</dbReference>
<name>A0A381RRR8_9ZZZZ</name>
<dbReference type="InterPro" id="IPR047150">
    <property type="entry name" value="SGT"/>
</dbReference>
<dbReference type="Gene3D" id="1.25.40.10">
    <property type="entry name" value="Tetratricopeptide repeat domain"/>
    <property type="match status" value="1"/>
</dbReference>
<dbReference type="GO" id="GO:0072380">
    <property type="term" value="C:TRC complex"/>
    <property type="evidence" value="ECO:0007669"/>
    <property type="project" value="TreeGrafter"/>
</dbReference>
<dbReference type="PANTHER" id="PTHR45831">
    <property type="entry name" value="LD24721P"/>
    <property type="match status" value="1"/>
</dbReference>